<evidence type="ECO:0000313" key="3">
    <source>
        <dbReference type="EMBL" id="MCB2376597.1"/>
    </source>
</evidence>
<sequence length="157" mass="16368">MLSFRPALSFALVAALTLASGTGFAAATGPATAGKPAAQHPKKRPATPKTGKVAKLAPLLIAPTTDILHDHSPVTLSGWVTGADGMPLPGATVWLTNTRRQTTVTNRQGDFILALPNNAPVSLTIGCAGYQEQVVMLSQPREQNGVNVALRLTARRP</sequence>
<feature type="signal peptide" evidence="2">
    <location>
        <begin position="1"/>
        <end position="25"/>
    </location>
</feature>
<dbReference type="EMBL" id="JAJADQ010000002">
    <property type="protein sequence ID" value="MCB2376597.1"/>
    <property type="molecule type" value="Genomic_DNA"/>
</dbReference>
<keyword evidence="4" id="KW-1185">Reference proteome</keyword>
<keyword evidence="2" id="KW-0732">Signal</keyword>
<evidence type="ECO:0000256" key="2">
    <source>
        <dbReference type="SAM" id="SignalP"/>
    </source>
</evidence>
<dbReference type="SUPFAM" id="SSF49464">
    <property type="entry name" value="Carboxypeptidase regulatory domain-like"/>
    <property type="match status" value="1"/>
</dbReference>
<evidence type="ECO:0000313" key="4">
    <source>
        <dbReference type="Proteomes" id="UP001165297"/>
    </source>
</evidence>
<reference evidence="3" key="1">
    <citation type="submission" date="2021-10" db="EMBL/GenBank/DDBJ databases">
        <authorList>
            <person name="Dean J.D."/>
            <person name="Kim M.K."/>
            <person name="Newey C.N."/>
            <person name="Stoker T.S."/>
            <person name="Thompson D.W."/>
            <person name="Grose J.H."/>
        </authorList>
    </citation>
    <scope>NUCLEOTIDE SEQUENCE</scope>
    <source>
        <strain evidence="3">BT635</strain>
    </source>
</reference>
<name>A0ABS8A9I5_9BACT</name>
<feature type="chain" id="PRO_5046348110" evidence="2">
    <location>
        <begin position="26"/>
        <end position="157"/>
    </location>
</feature>
<dbReference type="RefSeq" id="WP_226182693.1">
    <property type="nucleotide sequence ID" value="NZ_JAJADQ010000002.1"/>
</dbReference>
<dbReference type="Gene3D" id="2.60.40.1120">
    <property type="entry name" value="Carboxypeptidase-like, regulatory domain"/>
    <property type="match status" value="1"/>
</dbReference>
<organism evidence="3 4">
    <name type="scientific">Hymenobacter nitidus</name>
    <dbReference type="NCBI Taxonomy" id="2880929"/>
    <lineage>
        <taxon>Bacteria</taxon>
        <taxon>Pseudomonadati</taxon>
        <taxon>Bacteroidota</taxon>
        <taxon>Cytophagia</taxon>
        <taxon>Cytophagales</taxon>
        <taxon>Hymenobacteraceae</taxon>
        <taxon>Hymenobacter</taxon>
    </lineage>
</organism>
<gene>
    <name evidence="3" type="ORF">LGH70_03330</name>
</gene>
<dbReference type="InterPro" id="IPR008969">
    <property type="entry name" value="CarboxyPept-like_regulatory"/>
</dbReference>
<dbReference type="Proteomes" id="UP001165297">
    <property type="component" value="Unassembled WGS sequence"/>
</dbReference>
<evidence type="ECO:0000256" key="1">
    <source>
        <dbReference type="SAM" id="MobiDB-lite"/>
    </source>
</evidence>
<comment type="caution">
    <text evidence="3">The sequence shown here is derived from an EMBL/GenBank/DDBJ whole genome shotgun (WGS) entry which is preliminary data.</text>
</comment>
<proteinExistence type="predicted"/>
<feature type="region of interest" description="Disordered" evidence="1">
    <location>
        <begin position="29"/>
        <end position="49"/>
    </location>
</feature>
<protein>
    <submittedName>
        <fullName evidence="3">Carboxypeptidase-like regulatory domain-containing protein</fullName>
    </submittedName>
</protein>
<dbReference type="Pfam" id="PF13620">
    <property type="entry name" value="CarboxypepD_reg"/>
    <property type="match status" value="1"/>
</dbReference>
<feature type="compositionally biased region" description="Low complexity" evidence="1">
    <location>
        <begin position="29"/>
        <end position="38"/>
    </location>
</feature>
<accession>A0ABS8A9I5</accession>